<dbReference type="EMBL" id="WTVR01000014">
    <property type="protein sequence ID" value="NMF88567.1"/>
    <property type="molecule type" value="Genomic_DNA"/>
</dbReference>
<evidence type="ECO:0000313" key="2">
    <source>
        <dbReference type="Proteomes" id="UP000652074"/>
    </source>
</evidence>
<comment type="caution">
    <text evidence="1">The sequence shown here is derived from an EMBL/GenBank/DDBJ whole genome shotgun (WGS) entry which is preliminary data.</text>
</comment>
<name>A0ABX1MKS7_9RHOO</name>
<evidence type="ECO:0000313" key="1">
    <source>
        <dbReference type="EMBL" id="NMF88567.1"/>
    </source>
</evidence>
<accession>A0ABX1MKS7</accession>
<sequence length="50" mass="5857">MWENGEATTFAELAERSDALRARQMCRVGEKEISILHWEPTLFVRLLTHL</sequence>
<keyword evidence="2" id="KW-1185">Reference proteome</keyword>
<organism evidence="1 2">
    <name type="scientific">Aromatoleum petrolei</name>
    <dbReference type="NCBI Taxonomy" id="76116"/>
    <lineage>
        <taxon>Bacteria</taxon>
        <taxon>Pseudomonadati</taxon>
        <taxon>Pseudomonadota</taxon>
        <taxon>Betaproteobacteria</taxon>
        <taxon>Rhodocyclales</taxon>
        <taxon>Rhodocyclaceae</taxon>
        <taxon>Aromatoleum</taxon>
    </lineage>
</organism>
<dbReference type="Proteomes" id="UP000652074">
    <property type="component" value="Unassembled WGS sequence"/>
</dbReference>
<dbReference type="RefSeq" id="WP_169205987.1">
    <property type="nucleotide sequence ID" value="NZ_CP059560.1"/>
</dbReference>
<proteinExistence type="predicted"/>
<gene>
    <name evidence="1" type="ORF">GPA26_08710</name>
</gene>
<protein>
    <submittedName>
        <fullName evidence="1">Uncharacterized protein</fullName>
    </submittedName>
</protein>
<reference evidence="1 2" key="1">
    <citation type="submission" date="2019-12" db="EMBL/GenBank/DDBJ databases">
        <title>Comparative genomics gives insights into the taxonomy of the Azoarcus-Aromatoleum group and reveals separate origins of nif in the plant-associated Azoarcus and non-plant-associated Aromatoleum sub-groups.</title>
        <authorList>
            <person name="Lafos M."/>
            <person name="Maluk M."/>
            <person name="Batista M."/>
            <person name="Junghare M."/>
            <person name="Carmona M."/>
            <person name="Faoro H."/>
            <person name="Cruz L.M."/>
            <person name="Battistoni F."/>
            <person name="De Souza E."/>
            <person name="Pedrosa F."/>
            <person name="Chen W.-M."/>
            <person name="Poole P.S."/>
            <person name="Dixon R.A."/>
            <person name="James E.K."/>
        </authorList>
    </citation>
    <scope>NUCLEOTIDE SEQUENCE [LARGE SCALE GENOMIC DNA]</scope>
    <source>
        <strain evidence="1 2">ToN1</strain>
    </source>
</reference>